<dbReference type="AlphaFoldDB" id="A0AAC9WII9"/>
<evidence type="ECO:0000256" key="9">
    <source>
        <dbReference type="ARBA" id="ARBA00049040"/>
    </source>
</evidence>
<reference evidence="12 13" key="1">
    <citation type="submission" date="2017-04" db="EMBL/GenBank/DDBJ databases">
        <authorList>
            <person name="Veseli I.A."/>
            <person name="Tang C."/>
            <person name="Pombert J.-F."/>
        </authorList>
    </citation>
    <scope>NUCLEOTIDE SEQUENCE [LARGE SCALE GENOMIC DNA]</scope>
    <source>
        <strain evidence="12 13">ATCC 700373</strain>
    </source>
</reference>
<dbReference type="FunFam" id="3.40.50.720:FF:000021">
    <property type="entry name" value="D-3-phosphoglycerate dehydrogenase"/>
    <property type="match status" value="1"/>
</dbReference>
<comment type="catalytic activity">
    <reaction evidence="8 10">
        <text>(2R)-3-phosphoglycerate + NAD(+) = 3-phosphooxypyruvate + NADH + H(+)</text>
        <dbReference type="Rhea" id="RHEA:12641"/>
        <dbReference type="ChEBI" id="CHEBI:15378"/>
        <dbReference type="ChEBI" id="CHEBI:18110"/>
        <dbReference type="ChEBI" id="CHEBI:57540"/>
        <dbReference type="ChEBI" id="CHEBI:57945"/>
        <dbReference type="ChEBI" id="CHEBI:58272"/>
        <dbReference type="EC" id="1.1.1.95"/>
    </reaction>
</comment>
<dbReference type="RefSeq" id="WP_085236215.1">
    <property type="nucleotide sequence ID" value="NZ_CP020773.1"/>
</dbReference>
<keyword evidence="5 10" id="KW-0560">Oxidoreductase</keyword>
<dbReference type="GO" id="GO:0008720">
    <property type="term" value="F:D-lactate dehydrogenase (NAD+) activity"/>
    <property type="evidence" value="ECO:0007669"/>
    <property type="project" value="UniProtKB-EC"/>
</dbReference>
<sequence>MHYKVLVADPISVDGLKSLNDHPNFEVVHQTGLTEEGLIAIIENYDALIVRSQTTVTANILKAAKKLKVVARAGVGVDNIDTMTATKEGIIVINAPDGNTISATEHSVAMILSMARNIPQAHASLSNGTWDRKTFRGTELYQKTLGVIGTGRIGTGVAKRLQSFGMRVLAYDPYLSEEKAKELEFVRATVDEIAQQADFVTVHTPLTDKTRGIVNADFFNQAKPNLQIVNVARGGIIDESALIEALDQNKIAGAALDVFENEPAIGSPVTQHPKIIVTPHLGASTIEAQEKVAVSVAQQIIDILTNEHVTHAVNAPSGVFNVDEALKPYVELAKITGRVGIQLLPKAPRTLKITYAGDLALDDTSLITRNLVKGVLEQDMGDHVNLINALVLLNEQNVNYTIEKTKKKKGFSNYIELELINKNDVVKIGATVLNGFGPRIVRINDYPVDFKPEHYQLVIHHFDRPGIVGKTGQILGEHDVNIASMHLGRSQLGGDAMMILSIDHPIDEAVRQALLEIDGFQQVIPVTLNQ</sequence>
<dbReference type="PANTHER" id="PTHR42938">
    <property type="entry name" value="FORMATE DEHYDROGENASE 1"/>
    <property type="match status" value="1"/>
</dbReference>
<comment type="pathway">
    <text evidence="2 10">Amino-acid biosynthesis; L-serine biosynthesis; L-serine from 3-phospho-D-glycerate: step 1/3.</text>
</comment>
<dbReference type="Pfam" id="PF02826">
    <property type="entry name" value="2-Hacid_dh_C"/>
    <property type="match status" value="1"/>
</dbReference>
<evidence type="ECO:0000313" key="12">
    <source>
        <dbReference type="EMBL" id="ARJ50013.1"/>
    </source>
</evidence>
<keyword evidence="6 10" id="KW-0520">NAD</keyword>
<keyword evidence="10" id="KW-0718">Serine biosynthesis</keyword>
<dbReference type="CDD" id="cd04902">
    <property type="entry name" value="ACT_3PGDH-xct"/>
    <property type="match status" value="1"/>
</dbReference>
<dbReference type="GO" id="GO:0051287">
    <property type="term" value="F:NAD binding"/>
    <property type="evidence" value="ECO:0007669"/>
    <property type="project" value="UniProtKB-UniRule"/>
</dbReference>
<dbReference type="FunFam" id="3.30.70.260:FF:000008">
    <property type="entry name" value="D-3-phosphoglycerate dehydrogenase, chloroplastic"/>
    <property type="match status" value="1"/>
</dbReference>
<evidence type="ECO:0000256" key="1">
    <source>
        <dbReference type="ARBA" id="ARBA00003800"/>
    </source>
</evidence>
<dbReference type="SUPFAM" id="SSF51735">
    <property type="entry name" value="NAD(P)-binding Rossmann-fold domains"/>
    <property type="match status" value="1"/>
</dbReference>
<comment type="function">
    <text evidence="1">Catalyzes the reversible oxidation of 3-phospho-D-glycerate to 3-phosphonooxypyruvate, the first step of the phosphorylated L-serine biosynthesis pathway. Also catalyzes the reversible oxidation of 2-hydroxyglutarate to 2-oxoglutarate.</text>
</comment>
<dbReference type="InterPro" id="IPR029752">
    <property type="entry name" value="D-isomer_DH_CS1"/>
</dbReference>
<comment type="catalytic activity">
    <reaction evidence="9">
        <text>(R)-lactate + NAD(+) = pyruvate + NADH + H(+)</text>
        <dbReference type="Rhea" id="RHEA:16369"/>
        <dbReference type="ChEBI" id="CHEBI:15361"/>
        <dbReference type="ChEBI" id="CHEBI:15378"/>
        <dbReference type="ChEBI" id="CHEBI:16004"/>
        <dbReference type="ChEBI" id="CHEBI:57540"/>
        <dbReference type="ChEBI" id="CHEBI:57945"/>
        <dbReference type="EC" id="1.1.1.28"/>
    </reaction>
</comment>
<comment type="catalytic activity">
    <reaction evidence="7">
        <text>(R)-2-hydroxyglutarate + NAD(+) = 2-oxoglutarate + NADH + H(+)</text>
        <dbReference type="Rhea" id="RHEA:49612"/>
        <dbReference type="ChEBI" id="CHEBI:15378"/>
        <dbReference type="ChEBI" id="CHEBI:15801"/>
        <dbReference type="ChEBI" id="CHEBI:16810"/>
        <dbReference type="ChEBI" id="CHEBI:57540"/>
        <dbReference type="ChEBI" id="CHEBI:57945"/>
        <dbReference type="EC" id="1.1.1.399"/>
    </reaction>
</comment>
<dbReference type="InterPro" id="IPR006139">
    <property type="entry name" value="D-isomer_2_OHA_DH_cat_dom"/>
</dbReference>
<dbReference type="KEGG" id="slz:B5P37_00915"/>
<dbReference type="InterPro" id="IPR036291">
    <property type="entry name" value="NAD(P)-bd_dom_sf"/>
</dbReference>
<evidence type="ECO:0000256" key="5">
    <source>
        <dbReference type="ARBA" id="ARBA00023002"/>
    </source>
</evidence>
<keyword evidence="13" id="KW-1185">Reference proteome</keyword>
<dbReference type="PANTHER" id="PTHR42938:SF47">
    <property type="entry name" value="HYDROXYPYRUVATE REDUCTASE"/>
    <property type="match status" value="1"/>
</dbReference>
<dbReference type="InterPro" id="IPR006140">
    <property type="entry name" value="D-isomer_DH_NAD-bd"/>
</dbReference>
<dbReference type="InterPro" id="IPR006236">
    <property type="entry name" value="PGDH"/>
</dbReference>
<feature type="domain" description="ACT" evidence="11">
    <location>
        <begin position="456"/>
        <end position="530"/>
    </location>
</feature>
<evidence type="ECO:0000256" key="7">
    <source>
        <dbReference type="ARBA" id="ARBA00048126"/>
    </source>
</evidence>
<dbReference type="Gene3D" id="3.30.70.260">
    <property type="match status" value="1"/>
</dbReference>
<dbReference type="GO" id="GO:0004617">
    <property type="term" value="F:phosphoglycerate dehydrogenase activity"/>
    <property type="evidence" value="ECO:0007669"/>
    <property type="project" value="UniProtKB-UniRule"/>
</dbReference>
<evidence type="ECO:0000256" key="8">
    <source>
        <dbReference type="ARBA" id="ARBA00048731"/>
    </source>
</evidence>
<dbReference type="PROSITE" id="PS00065">
    <property type="entry name" value="D_2_HYDROXYACID_DH_1"/>
    <property type="match status" value="1"/>
</dbReference>
<dbReference type="GO" id="GO:0006564">
    <property type="term" value="P:L-serine biosynthetic process"/>
    <property type="evidence" value="ECO:0007669"/>
    <property type="project" value="UniProtKB-UniRule"/>
</dbReference>
<dbReference type="Proteomes" id="UP000242864">
    <property type="component" value="Chromosome"/>
</dbReference>
<dbReference type="Gene3D" id="3.30.1330.90">
    <property type="entry name" value="D-3-phosphoglycerate dehydrogenase, domain 3"/>
    <property type="match status" value="1"/>
</dbReference>
<dbReference type="SUPFAM" id="SSF55021">
    <property type="entry name" value="ACT-like"/>
    <property type="match status" value="1"/>
</dbReference>
<evidence type="ECO:0000256" key="4">
    <source>
        <dbReference type="ARBA" id="ARBA00021582"/>
    </source>
</evidence>
<dbReference type="Pfam" id="PF01842">
    <property type="entry name" value="ACT"/>
    <property type="match status" value="1"/>
</dbReference>
<dbReference type="Gene3D" id="3.40.50.720">
    <property type="entry name" value="NAD(P)-binding Rossmann-like Domain"/>
    <property type="match status" value="2"/>
</dbReference>
<accession>A0AAC9WII9</accession>
<evidence type="ECO:0000256" key="10">
    <source>
        <dbReference type="RuleBase" id="RU363003"/>
    </source>
</evidence>
<dbReference type="EMBL" id="CP020773">
    <property type="protein sequence ID" value="ARJ50013.1"/>
    <property type="molecule type" value="Genomic_DNA"/>
</dbReference>
<protein>
    <recommendedName>
        <fullName evidence="4 10">D-3-phosphoglycerate dehydrogenase</fullName>
        <ecNumber evidence="10">1.1.1.95</ecNumber>
    </recommendedName>
</protein>
<proteinExistence type="inferred from homology"/>
<dbReference type="SUPFAM" id="SSF143548">
    <property type="entry name" value="Serine metabolism enzymes domain"/>
    <property type="match status" value="1"/>
</dbReference>
<name>A0AAC9WII9_9STAP</name>
<evidence type="ECO:0000256" key="3">
    <source>
        <dbReference type="ARBA" id="ARBA00005854"/>
    </source>
</evidence>
<dbReference type="EC" id="1.1.1.95" evidence="10"/>
<evidence type="ECO:0000313" key="13">
    <source>
        <dbReference type="Proteomes" id="UP000242864"/>
    </source>
</evidence>
<gene>
    <name evidence="12" type="ORF">B5P37_00915</name>
</gene>
<comment type="similarity">
    <text evidence="3 10">Belongs to the D-isomer specific 2-hydroxyacid dehydrogenase family.</text>
</comment>
<dbReference type="Pfam" id="PF19304">
    <property type="entry name" value="PGDH_inter"/>
    <property type="match status" value="1"/>
</dbReference>
<dbReference type="CDD" id="cd12173">
    <property type="entry name" value="PGDH_4"/>
    <property type="match status" value="1"/>
</dbReference>
<dbReference type="InterPro" id="IPR045865">
    <property type="entry name" value="ACT-like_dom_sf"/>
</dbReference>
<organism evidence="12 13">
    <name type="scientific">Staphylococcus lutrae</name>
    <dbReference type="NCBI Taxonomy" id="155085"/>
    <lineage>
        <taxon>Bacteria</taxon>
        <taxon>Bacillati</taxon>
        <taxon>Bacillota</taxon>
        <taxon>Bacilli</taxon>
        <taxon>Bacillales</taxon>
        <taxon>Staphylococcaceae</taxon>
        <taxon>Staphylococcus</taxon>
    </lineage>
</organism>
<evidence type="ECO:0000256" key="2">
    <source>
        <dbReference type="ARBA" id="ARBA00005216"/>
    </source>
</evidence>
<dbReference type="PROSITE" id="PS51671">
    <property type="entry name" value="ACT"/>
    <property type="match status" value="1"/>
</dbReference>
<dbReference type="InterPro" id="IPR002912">
    <property type="entry name" value="ACT_dom"/>
</dbReference>
<evidence type="ECO:0000259" key="11">
    <source>
        <dbReference type="PROSITE" id="PS51671"/>
    </source>
</evidence>
<evidence type="ECO:0000256" key="6">
    <source>
        <dbReference type="ARBA" id="ARBA00023027"/>
    </source>
</evidence>
<keyword evidence="10" id="KW-0028">Amino-acid biosynthesis</keyword>
<dbReference type="SUPFAM" id="SSF52283">
    <property type="entry name" value="Formate/glycerate dehydrogenase catalytic domain-like"/>
    <property type="match status" value="1"/>
</dbReference>
<dbReference type="InterPro" id="IPR029009">
    <property type="entry name" value="ASB_dom_sf"/>
</dbReference>
<dbReference type="Pfam" id="PF00389">
    <property type="entry name" value="2-Hacid_dh"/>
    <property type="match status" value="1"/>
</dbReference>
<dbReference type="NCBIfam" id="TIGR01327">
    <property type="entry name" value="PGDH"/>
    <property type="match status" value="1"/>
</dbReference>
<dbReference type="InterPro" id="IPR045626">
    <property type="entry name" value="PGDH_ASB_dom"/>
</dbReference>